<evidence type="ECO:0000256" key="1">
    <source>
        <dbReference type="SAM" id="MobiDB-lite"/>
    </source>
</evidence>
<dbReference type="Proteomes" id="UP000652761">
    <property type="component" value="Unassembled WGS sequence"/>
</dbReference>
<dbReference type="AlphaFoldDB" id="A0A843X6Z9"/>
<sequence>MPTAPSATTIIAFEVLLKRLRPRPADPPSATTISPSKLDADPPSATTVSPSKPDADRVRPPPSSSKQDGDRDHHALARPRPPSSSSKPDPDRALGHRRHRRSWTPTAPSVTVIVVEPGPRPRPRPPSSSSMGDARSSCAHCSPCFRARGEAWVVIAVLCSFIQVVSLILIEEDDGLELDGHAKRSSETNRKNKGKQKWFHCAGTLSVADIHEEERVKGFQDLDRSDLFIKRHTRKDGKPTNEAAKHVIEKLKSLKSAQPLSDDSTPHQVATRNDTYTQVLGPDRPGCVSGVGTGPTPTSMWGNESKEALRSENRLLMQRMTELETSMAEKFAKMESMIRGSQFIGVFFMLNRNGVYKEQILLVLLPPFPLLNLDQGDMKAKNDGKCAPSAHVDVHMTSAVEGQAVDQDVKCIIDCRDISKLIGKCVRLVDIEMQHVADGILISTEIEKVVMGRKIGTEYCFEKPSAIQQRGIVLEHDVIQQAQFGTRKTATFCSGIPQQLNYMVELNAKHLRTFLEASMLMGYGTKKNRIHYSGPLMPPGGNIEDMLKEHERQIQQAVRKARLDKAKTNKYGE</sequence>
<protein>
    <submittedName>
        <fullName evidence="2">Uncharacterized protein</fullName>
    </submittedName>
</protein>
<dbReference type="EMBL" id="NMUH01006274">
    <property type="protein sequence ID" value="MQM14885.1"/>
    <property type="molecule type" value="Genomic_DNA"/>
</dbReference>
<dbReference type="Pfam" id="PF03004">
    <property type="entry name" value="Transposase_24"/>
    <property type="match status" value="1"/>
</dbReference>
<name>A0A843X6Z9_COLES</name>
<organism evidence="2 3">
    <name type="scientific">Colocasia esculenta</name>
    <name type="common">Wild taro</name>
    <name type="synonym">Arum esculentum</name>
    <dbReference type="NCBI Taxonomy" id="4460"/>
    <lineage>
        <taxon>Eukaryota</taxon>
        <taxon>Viridiplantae</taxon>
        <taxon>Streptophyta</taxon>
        <taxon>Embryophyta</taxon>
        <taxon>Tracheophyta</taxon>
        <taxon>Spermatophyta</taxon>
        <taxon>Magnoliopsida</taxon>
        <taxon>Liliopsida</taxon>
        <taxon>Araceae</taxon>
        <taxon>Aroideae</taxon>
        <taxon>Colocasieae</taxon>
        <taxon>Colocasia</taxon>
    </lineage>
</organism>
<comment type="caution">
    <text evidence="2">The sequence shown here is derived from an EMBL/GenBank/DDBJ whole genome shotgun (WGS) entry which is preliminary data.</text>
</comment>
<dbReference type="OrthoDB" id="787114at2759"/>
<evidence type="ECO:0000313" key="2">
    <source>
        <dbReference type="EMBL" id="MQM14885.1"/>
    </source>
</evidence>
<dbReference type="InterPro" id="IPR004252">
    <property type="entry name" value="Probable_transposase_24"/>
</dbReference>
<feature type="region of interest" description="Disordered" evidence="1">
    <location>
        <begin position="19"/>
        <end position="135"/>
    </location>
</feature>
<feature type="region of interest" description="Disordered" evidence="1">
    <location>
        <begin position="278"/>
        <end position="303"/>
    </location>
</feature>
<evidence type="ECO:0000313" key="3">
    <source>
        <dbReference type="Proteomes" id="UP000652761"/>
    </source>
</evidence>
<gene>
    <name evidence="2" type="ORF">Taro_047820</name>
</gene>
<reference evidence="2" key="1">
    <citation type="submission" date="2017-07" db="EMBL/GenBank/DDBJ databases">
        <title>Taro Niue Genome Assembly and Annotation.</title>
        <authorList>
            <person name="Atibalentja N."/>
            <person name="Keating K."/>
            <person name="Fields C.J."/>
        </authorList>
    </citation>
    <scope>NUCLEOTIDE SEQUENCE</scope>
    <source>
        <strain evidence="2">Niue_2</strain>
        <tissue evidence="2">Leaf</tissue>
    </source>
</reference>
<accession>A0A843X6Z9</accession>
<proteinExistence type="predicted"/>
<keyword evidence="3" id="KW-1185">Reference proteome</keyword>